<dbReference type="InterPro" id="IPR020826">
    <property type="entry name" value="Transketolase_BS"/>
</dbReference>
<accession>A0A562E6B9</accession>
<feature type="compositionally biased region" description="Basic and acidic residues" evidence="12">
    <location>
        <begin position="631"/>
        <end position="647"/>
    </location>
</feature>
<dbReference type="FunFam" id="3.40.50.920:FF:000002">
    <property type="entry name" value="1-deoxy-D-xylulose-5-phosphate synthase"/>
    <property type="match status" value="1"/>
</dbReference>
<dbReference type="AlphaFoldDB" id="A0A562E6B9"/>
<protein>
    <recommendedName>
        <fullName evidence="11">1-deoxy-D-xylulose-5-phosphate synthase</fullName>
        <ecNumber evidence="11">2.2.1.7</ecNumber>
    </recommendedName>
    <alternativeName>
        <fullName evidence="11">1-deoxyxylulose-5-phosphate synthase</fullName>
        <shortName evidence="11">DXP synthase</shortName>
        <shortName evidence="11">DXPS</shortName>
    </alternativeName>
</protein>
<dbReference type="GO" id="GO:0009228">
    <property type="term" value="P:thiamine biosynthetic process"/>
    <property type="evidence" value="ECO:0007669"/>
    <property type="project" value="UniProtKB-UniRule"/>
</dbReference>
<dbReference type="Gene3D" id="3.40.50.920">
    <property type="match status" value="1"/>
</dbReference>
<feature type="binding site" evidence="11">
    <location>
        <begin position="147"/>
        <end position="148"/>
    </location>
    <ligand>
        <name>thiamine diphosphate</name>
        <dbReference type="ChEBI" id="CHEBI:58937"/>
    </ligand>
</feature>
<dbReference type="GO" id="GO:0000287">
    <property type="term" value="F:magnesium ion binding"/>
    <property type="evidence" value="ECO:0007669"/>
    <property type="project" value="UniProtKB-UniRule"/>
</dbReference>
<evidence type="ECO:0000313" key="15">
    <source>
        <dbReference type="Proteomes" id="UP000317573"/>
    </source>
</evidence>
<dbReference type="Pfam" id="PF02780">
    <property type="entry name" value="Transketolase_C"/>
    <property type="match status" value="1"/>
</dbReference>
<comment type="function">
    <text evidence="10 11">Catalyzes the acyloin condensation reaction between C atoms 2 and 3 of pyruvate and glyceraldehyde 3-phosphate to yield 1-deoxy-D-xylulose-5-phosphate (DXP).</text>
</comment>
<dbReference type="InterPro" id="IPR005475">
    <property type="entry name" value="Transketolase-like_Pyr-bd"/>
</dbReference>
<dbReference type="NCBIfam" id="NF003933">
    <property type="entry name" value="PRK05444.2-2"/>
    <property type="match status" value="1"/>
</dbReference>
<evidence type="ECO:0000256" key="3">
    <source>
        <dbReference type="ARBA" id="ARBA00011738"/>
    </source>
</evidence>
<dbReference type="Pfam" id="PF13292">
    <property type="entry name" value="DXP_synthase_N"/>
    <property type="match status" value="1"/>
</dbReference>
<comment type="cofactor">
    <cofactor evidence="11">
        <name>Mg(2+)</name>
        <dbReference type="ChEBI" id="CHEBI:18420"/>
    </cofactor>
    <text evidence="11">Binds 1 Mg(2+) ion per subunit.</text>
</comment>
<dbReference type="InterPro" id="IPR029061">
    <property type="entry name" value="THDP-binding"/>
</dbReference>
<feature type="binding site" evidence="11">
    <location>
        <begin position="114"/>
        <end position="116"/>
    </location>
    <ligand>
        <name>thiamine diphosphate</name>
        <dbReference type="ChEBI" id="CHEBI:58937"/>
    </ligand>
</feature>
<dbReference type="PANTHER" id="PTHR43322">
    <property type="entry name" value="1-D-DEOXYXYLULOSE 5-PHOSPHATE SYNTHASE-RELATED"/>
    <property type="match status" value="1"/>
</dbReference>
<comment type="subunit">
    <text evidence="3 11">Homodimer.</text>
</comment>
<dbReference type="RefSeq" id="WP_145691753.1">
    <property type="nucleotide sequence ID" value="NZ_VLJT01000017.1"/>
</dbReference>
<keyword evidence="5 11" id="KW-0479">Metal-binding</keyword>
<dbReference type="CDD" id="cd07033">
    <property type="entry name" value="TPP_PYR_DXS_TK_like"/>
    <property type="match status" value="1"/>
</dbReference>
<feature type="region of interest" description="Disordered" evidence="12">
    <location>
        <begin position="627"/>
        <end position="647"/>
    </location>
</feature>
<dbReference type="GO" id="GO:0016114">
    <property type="term" value="P:terpenoid biosynthetic process"/>
    <property type="evidence" value="ECO:0007669"/>
    <property type="project" value="UniProtKB-UniRule"/>
</dbReference>
<feature type="binding site" evidence="11">
    <location>
        <position position="146"/>
    </location>
    <ligand>
        <name>Mg(2+)</name>
        <dbReference type="ChEBI" id="CHEBI:18420"/>
    </ligand>
</feature>
<dbReference type="GO" id="GO:0005829">
    <property type="term" value="C:cytosol"/>
    <property type="evidence" value="ECO:0007669"/>
    <property type="project" value="TreeGrafter"/>
</dbReference>
<dbReference type="PANTHER" id="PTHR43322:SF5">
    <property type="entry name" value="1-DEOXY-D-XYLULOSE-5-PHOSPHATE SYNTHASE, CHLOROPLASTIC"/>
    <property type="match status" value="1"/>
</dbReference>
<reference evidence="14 15" key="1">
    <citation type="submission" date="2019-07" db="EMBL/GenBank/DDBJ databases">
        <title>Genome sequencing of lignin-degrading bacterial isolates.</title>
        <authorList>
            <person name="Gladden J."/>
        </authorList>
    </citation>
    <scope>NUCLEOTIDE SEQUENCE [LARGE SCALE GENOMIC DNA]</scope>
    <source>
        <strain evidence="14 15">J45</strain>
    </source>
</reference>
<dbReference type="GO" id="GO:0019288">
    <property type="term" value="P:isopentenyl diphosphate biosynthetic process, methylerythritol 4-phosphate pathway"/>
    <property type="evidence" value="ECO:0007669"/>
    <property type="project" value="TreeGrafter"/>
</dbReference>
<proteinExistence type="inferred from homology"/>
<comment type="caution">
    <text evidence="14">The sequence shown here is derived from an EMBL/GenBank/DDBJ whole genome shotgun (WGS) entry which is preliminary data.</text>
</comment>
<dbReference type="HAMAP" id="MF_00315">
    <property type="entry name" value="DXP_synth"/>
    <property type="match status" value="1"/>
</dbReference>
<evidence type="ECO:0000256" key="2">
    <source>
        <dbReference type="ARBA" id="ARBA00011081"/>
    </source>
</evidence>
<keyword evidence="9 11" id="KW-0414">Isoprene biosynthesis</keyword>
<sequence length="647" mass="68664">MGVLSRIQSPDDLRRLSPVELTELAGEIREFLVEKVAATGGHLGPNLGVVELTIALHRVFDSPRDPILFDTGHQAYVHKILTGRRDEFDSLRQKGGLSGYPCRAESEHDWIESSHASAALSYADGLAKAYSLSGQSDRTVVAVVGDGALTGGMCWEALNNIAAGQNRSMVIVVNDNGRSYAPTIGGLAEHLAALRLKPGYEKVLDNSRRIVKRIPWIGSAAYSVLHGMKSGVKDAVSPQVLFTDLGIKYLGPVDGHDEQAMESALRRAKAYGGPVLVHAVTRKGAGYAPAENHLADQMHATGVMDPRTGRAKSASAPDWTSVFSDELIALGEKREDVVAITAAMPGPTGLAKFGERFPDRTFDVGIAEQHAVTSAAGLALGGMHPVVAVYSTFLNRAFDQLLMDVALLKQPVTVVLDRAGVTGSDGASHNGMWDLSLLGIVPGIRVAAPRDGATLREELGEALDVSDGPTVLRFPKGSVGEDIPAIERLDGTVDVLRMPPSRRGDALIVAVGAFAGLALDVADRLSKQGIDAAVVDPRWVFPVPDAVVDLARGFRIVVTIEDSGLHGGVGSAVSAALRRNDVDVPTRDLGVPQKFLDHASRNEIHAELGLTAQDVARQVTGWVAGLDSEAEERSRPSAVEQSDREAG</sequence>
<dbReference type="InterPro" id="IPR009014">
    <property type="entry name" value="Transketo_C/PFOR_II"/>
</dbReference>
<dbReference type="PROSITE" id="PS00802">
    <property type="entry name" value="TRANSKETOLASE_2"/>
    <property type="match status" value="1"/>
</dbReference>
<evidence type="ECO:0000256" key="6">
    <source>
        <dbReference type="ARBA" id="ARBA00022842"/>
    </source>
</evidence>
<dbReference type="Pfam" id="PF02779">
    <property type="entry name" value="Transket_pyr"/>
    <property type="match status" value="1"/>
</dbReference>
<dbReference type="Gene3D" id="3.40.50.970">
    <property type="match status" value="2"/>
</dbReference>
<dbReference type="InterPro" id="IPR049557">
    <property type="entry name" value="Transketolase_CS"/>
</dbReference>
<feature type="domain" description="Transketolase-like pyrimidine-binding" evidence="13">
    <location>
        <begin position="317"/>
        <end position="481"/>
    </location>
</feature>
<comment type="catalytic activity">
    <reaction evidence="11">
        <text>D-glyceraldehyde 3-phosphate + pyruvate + H(+) = 1-deoxy-D-xylulose 5-phosphate + CO2</text>
        <dbReference type="Rhea" id="RHEA:12605"/>
        <dbReference type="ChEBI" id="CHEBI:15361"/>
        <dbReference type="ChEBI" id="CHEBI:15378"/>
        <dbReference type="ChEBI" id="CHEBI:16526"/>
        <dbReference type="ChEBI" id="CHEBI:57792"/>
        <dbReference type="ChEBI" id="CHEBI:59776"/>
        <dbReference type="EC" id="2.2.1.7"/>
    </reaction>
</comment>
<dbReference type="InterPro" id="IPR005477">
    <property type="entry name" value="Dxylulose-5-P_synthase"/>
</dbReference>
<dbReference type="InterPro" id="IPR033248">
    <property type="entry name" value="Transketolase_C"/>
</dbReference>
<dbReference type="Proteomes" id="UP000317573">
    <property type="component" value="Unassembled WGS sequence"/>
</dbReference>
<evidence type="ECO:0000313" key="14">
    <source>
        <dbReference type="EMBL" id="TWH17243.1"/>
    </source>
</evidence>
<evidence type="ECO:0000256" key="12">
    <source>
        <dbReference type="SAM" id="MobiDB-lite"/>
    </source>
</evidence>
<evidence type="ECO:0000256" key="1">
    <source>
        <dbReference type="ARBA" id="ARBA00004980"/>
    </source>
</evidence>
<comment type="cofactor">
    <cofactor evidence="11">
        <name>thiamine diphosphate</name>
        <dbReference type="ChEBI" id="CHEBI:58937"/>
    </cofactor>
    <text evidence="11">Binds 1 thiamine pyrophosphate per subunit.</text>
</comment>
<dbReference type="EC" id="2.2.1.7" evidence="11"/>
<keyword evidence="7 11" id="KW-0784">Thiamine biosynthesis</keyword>
<feature type="binding site" evidence="11">
    <location>
        <position position="176"/>
    </location>
    <ligand>
        <name>thiamine diphosphate</name>
        <dbReference type="ChEBI" id="CHEBI:58937"/>
    </ligand>
</feature>
<evidence type="ECO:0000256" key="10">
    <source>
        <dbReference type="ARBA" id="ARBA00055605"/>
    </source>
</evidence>
<feature type="binding site" evidence="11">
    <location>
        <position position="368"/>
    </location>
    <ligand>
        <name>thiamine diphosphate</name>
        <dbReference type="ChEBI" id="CHEBI:58937"/>
    </ligand>
</feature>
<evidence type="ECO:0000256" key="4">
    <source>
        <dbReference type="ARBA" id="ARBA00022679"/>
    </source>
</evidence>
<dbReference type="EMBL" id="VLJT01000017">
    <property type="protein sequence ID" value="TWH17243.1"/>
    <property type="molecule type" value="Genomic_DNA"/>
</dbReference>
<feature type="binding site" evidence="11">
    <location>
        <position position="176"/>
    </location>
    <ligand>
        <name>Mg(2+)</name>
        <dbReference type="ChEBI" id="CHEBI:18420"/>
    </ligand>
</feature>
<dbReference type="SUPFAM" id="SSF52922">
    <property type="entry name" value="TK C-terminal domain-like"/>
    <property type="match status" value="1"/>
</dbReference>
<keyword evidence="4 11" id="KW-0808">Transferase</keyword>
<dbReference type="UniPathway" id="UPA00064">
    <property type="reaction ID" value="UER00091"/>
</dbReference>
<evidence type="ECO:0000256" key="8">
    <source>
        <dbReference type="ARBA" id="ARBA00023052"/>
    </source>
</evidence>
<dbReference type="CDD" id="cd02007">
    <property type="entry name" value="TPP_DXS"/>
    <property type="match status" value="1"/>
</dbReference>
<dbReference type="PROSITE" id="PS00801">
    <property type="entry name" value="TRANSKETOLASE_1"/>
    <property type="match status" value="1"/>
</dbReference>
<keyword evidence="8 11" id="KW-0786">Thiamine pyrophosphate</keyword>
<comment type="similarity">
    <text evidence="2 11">Belongs to the transketolase family. DXPS subfamily.</text>
</comment>
<name>A0A562E6B9_RHORH</name>
<feature type="binding site" evidence="11">
    <location>
        <position position="73"/>
    </location>
    <ligand>
        <name>thiamine diphosphate</name>
        <dbReference type="ChEBI" id="CHEBI:58937"/>
    </ligand>
</feature>
<dbReference type="GO" id="GO:0030976">
    <property type="term" value="F:thiamine pyrophosphate binding"/>
    <property type="evidence" value="ECO:0007669"/>
    <property type="project" value="UniProtKB-UniRule"/>
</dbReference>
<dbReference type="SUPFAM" id="SSF52518">
    <property type="entry name" value="Thiamin diphosphate-binding fold (THDP-binding)"/>
    <property type="match status" value="2"/>
</dbReference>
<dbReference type="FunFam" id="3.40.50.970:FF:000005">
    <property type="entry name" value="1-deoxy-D-xylulose-5-phosphate synthase"/>
    <property type="match status" value="1"/>
</dbReference>
<evidence type="ECO:0000256" key="9">
    <source>
        <dbReference type="ARBA" id="ARBA00023229"/>
    </source>
</evidence>
<dbReference type="GO" id="GO:0008661">
    <property type="term" value="F:1-deoxy-D-xylulose-5-phosphate synthase activity"/>
    <property type="evidence" value="ECO:0007669"/>
    <property type="project" value="UniProtKB-UniRule"/>
</dbReference>
<organism evidence="14 15">
    <name type="scientific">Rhodococcus rhodochrous J45</name>
    <dbReference type="NCBI Taxonomy" id="935266"/>
    <lineage>
        <taxon>Bacteria</taxon>
        <taxon>Bacillati</taxon>
        <taxon>Actinomycetota</taxon>
        <taxon>Actinomycetes</taxon>
        <taxon>Mycobacteriales</taxon>
        <taxon>Nocardiaceae</taxon>
        <taxon>Rhodococcus</taxon>
    </lineage>
</organism>
<dbReference type="NCBIfam" id="TIGR00204">
    <property type="entry name" value="dxs"/>
    <property type="match status" value="1"/>
</dbReference>
<evidence type="ECO:0000256" key="5">
    <source>
        <dbReference type="ARBA" id="ARBA00022723"/>
    </source>
</evidence>
<evidence type="ECO:0000259" key="13">
    <source>
        <dbReference type="SMART" id="SM00861"/>
    </source>
</evidence>
<keyword evidence="6 11" id="KW-0460">Magnesium</keyword>
<evidence type="ECO:0000256" key="11">
    <source>
        <dbReference type="HAMAP-Rule" id="MF_00315"/>
    </source>
</evidence>
<gene>
    <name evidence="11" type="primary">dxs</name>
    <name evidence="14" type="ORF">L618_000200003240</name>
</gene>
<feature type="binding site" evidence="11">
    <location>
        <position position="287"/>
    </location>
    <ligand>
        <name>thiamine diphosphate</name>
        <dbReference type="ChEBI" id="CHEBI:58937"/>
    </ligand>
</feature>
<dbReference type="SMART" id="SM00861">
    <property type="entry name" value="Transket_pyr"/>
    <property type="match status" value="1"/>
</dbReference>
<evidence type="ECO:0000256" key="7">
    <source>
        <dbReference type="ARBA" id="ARBA00022977"/>
    </source>
</evidence>
<comment type="pathway">
    <text evidence="1 11">Metabolic intermediate biosynthesis; 1-deoxy-D-xylulose 5-phosphate biosynthesis; 1-deoxy-D-xylulose 5-phosphate from D-glyceraldehyde 3-phosphate and pyruvate: step 1/1.</text>
</comment>